<feature type="transmembrane region" description="Helical" evidence="5">
    <location>
        <begin position="217"/>
        <end position="235"/>
    </location>
</feature>
<feature type="transmembrane region" description="Helical" evidence="5">
    <location>
        <begin position="153"/>
        <end position="181"/>
    </location>
</feature>
<evidence type="ECO:0000313" key="7">
    <source>
        <dbReference type="Proteomes" id="UP000007148"/>
    </source>
</evidence>
<reference evidence="6 7" key="1">
    <citation type="journal article" date="2011" name="PLoS Pathog.">
        <title>Endophytic Life Strategies Decoded by Genome and Transcriptome Analyses of the Mutualistic Root Symbiont Piriformospora indica.</title>
        <authorList>
            <person name="Zuccaro A."/>
            <person name="Lahrmann U."/>
            <person name="Guldener U."/>
            <person name="Langen G."/>
            <person name="Pfiffi S."/>
            <person name="Biedenkopf D."/>
            <person name="Wong P."/>
            <person name="Samans B."/>
            <person name="Grimm C."/>
            <person name="Basiewicz M."/>
            <person name="Murat C."/>
            <person name="Martin F."/>
            <person name="Kogel K.H."/>
        </authorList>
    </citation>
    <scope>NUCLEOTIDE SEQUENCE [LARGE SCALE GENOMIC DNA]</scope>
    <source>
        <strain evidence="6 7">DSM 11827</strain>
    </source>
</reference>
<dbReference type="PANTHER" id="PTHR31465:SF9">
    <property type="entry name" value="SPHINGOID LONG-CHAIN BASE TRANSPORTER RSB1"/>
    <property type="match status" value="1"/>
</dbReference>
<dbReference type="GO" id="GO:0005886">
    <property type="term" value="C:plasma membrane"/>
    <property type="evidence" value="ECO:0007669"/>
    <property type="project" value="TreeGrafter"/>
</dbReference>
<keyword evidence="4 5" id="KW-0472">Membrane</keyword>
<dbReference type="Pfam" id="PF04479">
    <property type="entry name" value="RTA1"/>
    <property type="match status" value="1"/>
</dbReference>
<keyword evidence="7" id="KW-1185">Reference proteome</keyword>
<dbReference type="EMBL" id="CAFZ01000055">
    <property type="protein sequence ID" value="CCA69445.1"/>
    <property type="molecule type" value="Genomic_DNA"/>
</dbReference>
<dbReference type="GO" id="GO:0000324">
    <property type="term" value="C:fungal-type vacuole"/>
    <property type="evidence" value="ECO:0007669"/>
    <property type="project" value="TreeGrafter"/>
</dbReference>
<sequence>MPYPRTPYGYVPTMWICGLFVALFGVSGIIHLAQALRWRVYWMIPTMVIGCLGEVLGWSGRLWSSKNPSLLTPFLMQITTTIISPSFMSAANFTILGRIIDRLGYRYSWLTPTWYLIIFITLDTISLVIQAIGGARASQAAETGGDPEPGGDIMLYGIVTQIIALGIYVILGADFLVRYFLDKPTRKLTLKRSTSSDTRLDEQTTLERPTLERNVKLMVLALVLNTIFLLIRGGYRTVELQDGWTGRIITNQSLFNLLDGMPIVLCTFIFNILHPGYLLRDTPLEKTKA</sequence>
<accession>G4TDR0</accession>
<dbReference type="InParanoid" id="G4TDR0"/>
<feature type="transmembrane region" description="Helical" evidence="5">
    <location>
        <begin position="112"/>
        <end position="133"/>
    </location>
</feature>
<comment type="subcellular location">
    <subcellularLocation>
        <location evidence="1">Membrane</location>
        <topology evidence="1">Multi-pass membrane protein</topology>
    </subcellularLocation>
</comment>
<dbReference type="OrthoDB" id="3358017at2759"/>
<feature type="transmembrane region" description="Helical" evidence="5">
    <location>
        <begin position="40"/>
        <end position="58"/>
    </location>
</feature>
<dbReference type="PANTHER" id="PTHR31465">
    <property type="entry name" value="PROTEIN RTA1-RELATED"/>
    <property type="match status" value="1"/>
</dbReference>
<feature type="transmembrane region" description="Helical" evidence="5">
    <location>
        <begin position="12"/>
        <end position="33"/>
    </location>
</feature>
<keyword evidence="2 5" id="KW-0812">Transmembrane</keyword>
<feature type="transmembrane region" description="Helical" evidence="5">
    <location>
        <begin position="78"/>
        <end position="100"/>
    </location>
</feature>
<dbReference type="AlphaFoldDB" id="G4TDR0"/>
<evidence type="ECO:0000256" key="5">
    <source>
        <dbReference type="SAM" id="Phobius"/>
    </source>
</evidence>
<dbReference type="STRING" id="1109443.G4TDR0"/>
<gene>
    <name evidence="6" type="ORF">PIIN_03345</name>
</gene>
<dbReference type="OMA" id="NSTAFMI"/>
<proteinExistence type="predicted"/>
<dbReference type="eggNOG" id="ENOG502S1TC">
    <property type="taxonomic scope" value="Eukaryota"/>
</dbReference>
<organism evidence="6 7">
    <name type="scientific">Serendipita indica (strain DSM 11827)</name>
    <name type="common">Root endophyte fungus</name>
    <name type="synonym">Piriformospora indica</name>
    <dbReference type="NCBI Taxonomy" id="1109443"/>
    <lineage>
        <taxon>Eukaryota</taxon>
        <taxon>Fungi</taxon>
        <taxon>Dikarya</taxon>
        <taxon>Basidiomycota</taxon>
        <taxon>Agaricomycotina</taxon>
        <taxon>Agaricomycetes</taxon>
        <taxon>Sebacinales</taxon>
        <taxon>Serendipitaceae</taxon>
        <taxon>Serendipita</taxon>
    </lineage>
</organism>
<evidence type="ECO:0000256" key="1">
    <source>
        <dbReference type="ARBA" id="ARBA00004141"/>
    </source>
</evidence>
<comment type="caution">
    <text evidence="6">The sequence shown here is derived from an EMBL/GenBank/DDBJ whole genome shotgun (WGS) entry which is preliminary data.</text>
</comment>
<feature type="transmembrane region" description="Helical" evidence="5">
    <location>
        <begin position="255"/>
        <end position="279"/>
    </location>
</feature>
<evidence type="ECO:0000313" key="6">
    <source>
        <dbReference type="EMBL" id="CCA69445.1"/>
    </source>
</evidence>
<dbReference type="FunCoup" id="G4TDR0">
    <property type="interactions" value="27"/>
</dbReference>
<protein>
    <submittedName>
        <fullName evidence="6">Related to RSB1-integral membrane transporter or flippase that may transport LCBs from the cytoplasmic side toward the extracytoplasmic side of the membrane</fullName>
    </submittedName>
</protein>
<evidence type="ECO:0000256" key="4">
    <source>
        <dbReference type="ARBA" id="ARBA00023136"/>
    </source>
</evidence>
<keyword evidence="3 5" id="KW-1133">Transmembrane helix</keyword>
<dbReference type="Proteomes" id="UP000007148">
    <property type="component" value="Unassembled WGS sequence"/>
</dbReference>
<dbReference type="InterPro" id="IPR007568">
    <property type="entry name" value="RTA1"/>
</dbReference>
<evidence type="ECO:0000256" key="3">
    <source>
        <dbReference type="ARBA" id="ARBA00022989"/>
    </source>
</evidence>
<evidence type="ECO:0000256" key="2">
    <source>
        <dbReference type="ARBA" id="ARBA00022692"/>
    </source>
</evidence>
<dbReference type="HOGENOM" id="CLU_033465_6_0_1"/>
<name>G4TDR0_SERID</name>